<dbReference type="EMBL" id="MW464172">
    <property type="protein sequence ID" value="QXE50811.1"/>
    <property type="molecule type" value="Genomic_DNA"/>
</dbReference>
<dbReference type="Proteomes" id="UP000594914">
    <property type="component" value="Genome"/>
</dbReference>
<dbReference type="EMBL" id="MT128667">
    <property type="protein sequence ID" value="QQZ00666.1"/>
    <property type="molecule type" value="Genomic_DNA"/>
</dbReference>
<accession>A0A140G0T6</accession>
<reference evidence="6" key="7">
    <citation type="submission" date="2021-01" db="EMBL/GenBank/DDBJ databases">
        <authorList>
            <person name="Fusianto C.K."/>
            <person name="Hick P.M."/>
            <person name="Murwantoko M."/>
            <person name="Herlambang A."/>
            <person name="Whittington R.J."/>
            <person name="Becker J.A."/>
        </authorList>
    </citation>
    <scope>NUCLEOTIDE SEQUENCE</scope>
    <source>
        <strain evidence="7">Bali/ Hybrid-grouper/2016/SVC-18-072</strain>
        <strain evidence="6">Bali/Hybrid-grouper/2016/SVC-18-009</strain>
    </source>
</reference>
<dbReference type="EMBL" id="MW273353">
    <property type="protein sequence ID" value="QPO16364.1"/>
    <property type="molecule type" value="Genomic_DNA"/>
</dbReference>
<evidence type="ECO:0000313" key="1">
    <source>
        <dbReference type="EMBL" id="AMM04519.1"/>
    </source>
</evidence>
<reference evidence="9" key="4">
    <citation type="submission" date="2020-11" db="EMBL/GenBank/DDBJ databases">
        <title>Complete Genome Sequences of Infectious Spleen and Kidney Necrosis Virus Isolated from Farmed Albino Rainbow Sharks Epalzeorhynchos frenatus in the United States.</title>
        <authorList>
            <person name="Koda S.A."/>
            <person name="Subramaniam K."/>
            <person name="Pouder D.B."/>
            <person name="Yanong R.P."/>
            <person name="Frasca S.Jr."/>
            <person name="Popov V.L."/>
            <person name="Waltzek T.B."/>
        </authorList>
    </citation>
    <scope>NUCLEOTIDE SEQUENCE [LARGE SCALE GENOMIC DNA]</scope>
</reference>
<proteinExistence type="predicted"/>
<reference evidence="6" key="6">
    <citation type="journal article" date="2021" name="Aquac Rep">
        <title>Outbreak investigation attributes Infectious spleen and kidney necrosis virus as a necessary cause of a mortality epidemic in farmed grouper (Epinephelus spp.) in Bali, Indonesia.</title>
        <authorList>
            <person name="Fusianto C."/>
            <person name="Hick P.M."/>
            <person name="Murwantoko"/>
            <person name="Herlambang A."/>
            <person name="Whittington R.J."/>
            <person name="Becker J.A."/>
        </authorList>
    </citation>
    <scope>NUCLEOTIDE SEQUENCE</scope>
    <source>
        <strain evidence="7">Bali/ Hybrid-grouper/2016/SVC-18-072</strain>
        <strain evidence="6">Bali/Hybrid-grouper/2016/SVC-18-009</strain>
    </source>
</reference>
<dbReference type="EMBL" id="KT781098">
    <property type="protein sequence ID" value="AMM04519.1"/>
    <property type="molecule type" value="Genomic_DNA"/>
</dbReference>
<reference evidence="1" key="2">
    <citation type="submission" date="2015-09" db="EMBL/GenBank/DDBJ databases">
        <authorList>
            <person name="Jackson K.R."/>
            <person name="Lunt B.L."/>
            <person name="Fisher J.N.B."/>
            <person name="Gardner A.V."/>
            <person name="Bailey M.E."/>
            <person name="Deus L.M."/>
            <person name="Earl A.S."/>
            <person name="Gibby P.D."/>
            <person name="Hartmann K.A."/>
            <person name="Liu J.E."/>
            <person name="Manci A.M."/>
            <person name="Nielsen D.A."/>
            <person name="Solomon M.B."/>
            <person name="Breakwell D.P."/>
            <person name="Burnett S.H."/>
            <person name="Grose J.H."/>
        </authorList>
    </citation>
    <scope>NUCLEOTIDE SEQUENCE [LARGE SCALE GENOMIC DNA]</scope>
    <source>
        <strain evidence="1">RSIV-Ku</strain>
    </source>
</reference>
<dbReference type="Proteomes" id="UP000693957">
    <property type="component" value="Segment"/>
</dbReference>
<sequence length="169" mass="19490">MSVTSFLLALGDKIHCSAPMCGALGDLCVDRTICAKGDLRTMAREACALGTQHQFMVAMRHLDRKWLIDWWYAHLRRQRRHKRIGLFYRVDVSHLECTTVLLATLQALHASGILTLVETEYLINHHHAACNMFRVQTPTYVKLGRILKHKYDTHTANDIVRKVCLYYPK</sequence>
<dbReference type="KEGG" id="vg:935318"/>
<evidence type="ECO:0000313" key="7">
    <source>
        <dbReference type="EMBL" id="QXE50933.1"/>
    </source>
</evidence>
<evidence type="ECO:0000313" key="3">
    <source>
        <dbReference type="EMBL" id="QPO16484.1"/>
    </source>
</evidence>
<organismHost>
    <name type="scientific">Synchiropus splendidus</name>
    <name type="common">Mandarinfish</name>
    <name type="synonym">Callionymus splendidus</name>
    <dbReference type="NCBI Taxonomy" id="270530"/>
</organismHost>
<dbReference type="EMBL" id="MT128666">
    <property type="protein sequence ID" value="QQZ00571.1"/>
    <property type="molecule type" value="Genomic_DNA"/>
</dbReference>
<gene>
    <name evidence="6" type="primary">118</name>
    <name evidence="2" type="synonym">ORF116</name>
    <name evidence="4" type="ORF">IJGMMPBP_00118</name>
    <name evidence="5" type="ORF">NIDBEMMG_00091</name>
</gene>
<dbReference type="EMBL" id="MW557381">
    <property type="protein sequence ID" value="QXE50933.1"/>
    <property type="molecule type" value="Genomic_DNA"/>
</dbReference>
<organismHost>
    <name type="scientific">Siniperca chuatsi</name>
    <name type="common">Mandarin fish</name>
    <dbReference type="NCBI Taxonomy" id="119488"/>
</organismHost>
<reference evidence="10 11" key="3">
    <citation type="submission" date="2020-03" db="EMBL/GenBank/DDBJ databases">
        <authorList>
            <person name="Kayansamruaj P."/>
        </authorList>
    </citation>
    <scope>NUCLEOTIDE SEQUENCE [LARGE SCALE GENOMIC DNA]</scope>
    <source>
        <strain evidence="4">KU1</strain>
        <strain evidence="5">KU2</strain>
    </source>
</reference>
<dbReference type="Proteomes" id="UP000152407">
    <property type="component" value="Segment"/>
</dbReference>
<dbReference type="EMBL" id="MW273354">
    <property type="protein sequence ID" value="QPO16484.1"/>
    <property type="molecule type" value="Genomic_DNA"/>
</dbReference>
<evidence type="ECO:0000313" key="9">
    <source>
        <dbReference type="Proteomes" id="UP000595028"/>
    </source>
</evidence>
<dbReference type="Proteomes" id="UP000596428">
    <property type="component" value="Segment"/>
</dbReference>
<dbReference type="Proteomes" id="UP000596309">
    <property type="component" value="Segment"/>
</dbReference>
<name>A0A140G0T6_ISKNV</name>
<evidence type="ECO:0000313" key="11">
    <source>
        <dbReference type="Proteomes" id="UP000596428"/>
    </source>
</evidence>
<protein>
    <submittedName>
        <fullName evidence="6">ORF118</fullName>
    </submittedName>
    <submittedName>
        <fullName evidence="1">ORF128R</fullName>
    </submittedName>
</protein>
<reference evidence="2" key="5">
    <citation type="submission" date="2020-11" db="EMBL/GenBank/DDBJ databases">
        <title>Complete Genome Sequences of Infectious Spleen and Kidney Necrosis Virus Isolated from Farmed Albino Rainbow Sharks Epalzeorhynchos frenatus in the United States.</title>
        <authorList>
            <person name="Koda S.A."/>
            <person name="Subramaniam K."/>
            <person name="Pouder D.B."/>
            <person name="Yanong R.P."/>
            <person name="Frasca S. Jr"/>
            <person name="Popov V.L."/>
            <person name="Waltzek T.B."/>
        </authorList>
    </citation>
    <scope>NUCLEOTIDE SEQUENCE</scope>
    <source>
        <strain evidence="2">EFIV-2018</strain>
        <strain evidence="3">EFIV-2019</strain>
    </source>
</reference>
<organism evidence="1 8">
    <name type="scientific">Infectious spleen and kidney necrosis virus</name>
    <name type="common">ISKNV</name>
    <dbReference type="NCBI Taxonomy" id="180170"/>
    <lineage>
        <taxon>Viruses</taxon>
        <taxon>Varidnaviria</taxon>
        <taxon>Bamfordvirae</taxon>
        <taxon>Nucleocytoviricota</taxon>
        <taxon>Megaviricetes</taxon>
        <taxon>Pimascovirales</taxon>
        <taxon>Pimascovirales incertae sedis</taxon>
        <taxon>Iridoviridae</taxon>
        <taxon>Alphairidovirinae</taxon>
        <taxon>Megalocytivirus</taxon>
        <taxon>Megalocytivirus pagrus1</taxon>
    </lineage>
</organism>
<evidence type="ECO:0000313" key="5">
    <source>
        <dbReference type="EMBL" id="QQZ00666.1"/>
    </source>
</evidence>
<reference evidence="8" key="1">
    <citation type="submission" date="2015-09" db="EMBL/GenBank/DDBJ databases">
        <authorList>
            <person name="Wen C.-M."/>
            <person name="Hong J.-R."/>
        </authorList>
    </citation>
    <scope>NUCLEOTIDE SEQUENCE [LARGE SCALE GENOMIC DNA]</scope>
</reference>
<dbReference type="Proteomes" id="UP000595028">
    <property type="component" value="Segment"/>
</dbReference>
<evidence type="ECO:0000313" key="4">
    <source>
        <dbReference type="EMBL" id="QQZ00571.1"/>
    </source>
</evidence>
<evidence type="ECO:0000313" key="8">
    <source>
        <dbReference type="Proteomes" id="UP000152407"/>
    </source>
</evidence>
<evidence type="ECO:0000313" key="2">
    <source>
        <dbReference type="EMBL" id="QPO16364.1"/>
    </source>
</evidence>
<dbReference type="RefSeq" id="NP_612343.1">
    <property type="nucleotide sequence ID" value="NC_003494.1"/>
</dbReference>
<evidence type="ECO:0000313" key="6">
    <source>
        <dbReference type="EMBL" id="QXE50811.1"/>
    </source>
</evidence>
<dbReference type="Proteomes" id="UP000693973">
    <property type="component" value="Segment"/>
</dbReference>
<evidence type="ECO:0000313" key="10">
    <source>
        <dbReference type="Proteomes" id="UP000596309"/>
    </source>
</evidence>